<feature type="transmembrane region" description="Helical" evidence="2">
    <location>
        <begin position="248"/>
        <end position="270"/>
    </location>
</feature>
<dbReference type="AlphaFoldDB" id="A0ABD3NBB5"/>
<feature type="region of interest" description="Disordered" evidence="1">
    <location>
        <begin position="1"/>
        <end position="60"/>
    </location>
</feature>
<feature type="transmembrane region" description="Helical" evidence="2">
    <location>
        <begin position="718"/>
        <end position="740"/>
    </location>
</feature>
<protein>
    <submittedName>
        <fullName evidence="3">Uncharacterized protein</fullName>
    </submittedName>
</protein>
<evidence type="ECO:0000256" key="1">
    <source>
        <dbReference type="SAM" id="MobiDB-lite"/>
    </source>
</evidence>
<evidence type="ECO:0000256" key="2">
    <source>
        <dbReference type="SAM" id="Phobius"/>
    </source>
</evidence>
<feature type="transmembrane region" description="Helical" evidence="2">
    <location>
        <begin position="440"/>
        <end position="459"/>
    </location>
</feature>
<feature type="transmembrane region" description="Helical" evidence="2">
    <location>
        <begin position="830"/>
        <end position="853"/>
    </location>
</feature>
<feature type="transmembrane region" description="Helical" evidence="2">
    <location>
        <begin position="760"/>
        <end position="780"/>
    </location>
</feature>
<feature type="transmembrane region" description="Helical" evidence="2">
    <location>
        <begin position="485"/>
        <end position="504"/>
    </location>
</feature>
<feature type="transmembrane region" description="Helical" evidence="2">
    <location>
        <begin position="555"/>
        <end position="580"/>
    </location>
</feature>
<feature type="transmembrane region" description="Helical" evidence="2">
    <location>
        <begin position="376"/>
        <end position="395"/>
    </location>
</feature>
<evidence type="ECO:0000313" key="4">
    <source>
        <dbReference type="Proteomes" id="UP001530315"/>
    </source>
</evidence>
<feature type="transmembrane region" description="Helical" evidence="2">
    <location>
        <begin position="222"/>
        <end position="242"/>
    </location>
</feature>
<reference evidence="3 4" key="1">
    <citation type="submission" date="2024-10" db="EMBL/GenBank/DDBJ databases">
        <title>Updated reference genomes for cyclostephanoid diatoms.</title>
        <authorList>
            <person name="Roberts W.R."/>
            <person name="Alverson A.J."/>
        </authorList>
    </citation>
    <scope>NUCLEOTIDE SEQUENCE [LARGE SCALE GENOMIC DNA]</scope>
    <source>
        <strain evidence="3 4">AJA276-08</strain>
    </source>
</reference>
<keyword evidence="2" id="KW-1133">Transmembrane helix</keyword>
<feature type="transmembrane region" description="Helical" evidence="2">
    <location>
        <begin position="282"/>
        <end position="303"/>
    </location>
</feature>
<comment type="caution">
    <text evidence="3">The sequence shown here is derived from an EMBL/GenBank/DDBJ whole genome shotgun (WGS) entry which is preliminary data.</text>
</comment>
<evidence type="ECO:0000313" key="3">
    <source>
        <dbReference type="EMBL" id="KAL3773338.1"/>
    </source>
</evidence>
<feature type="transmembrane region" description="Helical" evidence="2">
    <location>
        <begin position="873"/>
        <end position="896"/>
    </location>
</feature>
<accession>A0ABD3NBB5</accession>
<feature type="transmembrane region" description="Helical" evidence="2">
    <location>
        <begin position="191"/>
        <end position="210"/>
    </location>
</feature>
<gene>
    <name evidence="3" type="ORF">ACHAW5_010015</name>
</gene>
<dbReference type="Proteomes" id="UP001530315">
    <property type="component" value="Unassembled WGS sequence"/>
</dbReference>
<name>A0ABD3NBB5_9STRA</name>
<feature type="transmembrane region" description="Helical" evidence="2">
    <location>
        <begin position="415"/>
        <end position="434"/>
    </location>
</feature>
<feature type="transmembrane region" description="Helical" evidence="2">
    <location>
        <begin position="587"/>
        <end position="609"/>
    </location>
</feature>
<organism evidence="3 4">
    <name type="scientific">Stephanodiscus triporus</name>
    <dbReference type="NCBI Taxonomy" id="2934178"/>
    <lineage>
        <taxon>Eukaryota</taxon>
        <taxon>Sar</taxon>
        <taxon>Stramenopiles</taxon>
        <taxon>Ochrophyta</taxon>
        <taxon>Bacillariophyta</taxon>
        <taxon>Coscinodiscophyceae</taxon>
        <taxon>Thalassiosirophycidae</taxon>
        <taxon>Stephanodiscales</taxon>
        <taxon>Stephanodiscaceae</taxon>
        <taxon>Stephanodiscus</taxon>
    </lineage>
</organism>
<dbReference type="EMBL" id="JALLAZ020001538">
    <property type="protein sequence ID" value="KAL3773338.1"/>
    <property type="molecule type" value="Genomic_DNA"/>
</dbReference>
<sequence length="926" mass="102010">MRYGNSKSSPSEASPPESTLAANDGEVPRRSGGDFTSRLGMRNYLRRSHHDRQKEEELGGLECTASYRAMQDTESKQQELMTGASIAYDEVDISSENGKEEEGLLDYTAPDETKNQEGEASSDNNVKKLSKAKSIKKVVGTVLPKVEPLPWATFLCLSVWCTIPVAVYILLFTQMGFGESFYYTLSNRFGGYAYIFAGILALSGFFFYIFDIDKWDTEIGNIIRFLSVAEIFALFVITVTLTSNEHPYGLISLFALFNPLWLLMVKALFYRDFNARTFVSGLSGPLLLVCLFTVATFVAWIFLDHNNEWNDVTKVEAAIRTGCKPNFIDYPNCVSEDGSGATCFYVDYSSAPQTLIFPDNCDRICLNVYSACSNGFILWCGPVLIGLSLIFHSFFCTFLRTTGTNEKDIFNFGKLWIFVLTVIWASASLSGASAGVSSSLMAITTASLLGGAIFLSASYSHEELKHNRKAAVARLHEKYGDSLDVVRGLFVVTCSPIVAAYLILSALNQSVRKIGINPCAQTSHEMDDSDIVTLRAKKQLIQMRSWDRAKVFTYAIYWGIAFMVMQVLVANLTVVFLSWMIEKTASFGLAAVTGIMVAVGMIMFLFPPVPGMPVYLALGIVLPAQGHKLMGWTWSALYSSVIGLGVKLSSSALQQVLFGENLSHYVQVRQFVGINSTIMKTMRLVVGKSGLSGPKVAILMGGPVLCGIMRLSVFQIMLGTLPTIVLIIPSCLTGTFLYMASLITDFGNPQFPWASTVSTITASATASLQFGSMLVAAYYLEQAADKRGDEVEAIEDDQQVKEADEKDEHMRNCYKIVTHWNVLPLLQKSILICSLASITASCYFVQVFTSMCFVDHTLTDSIDENLEGNVANLFLPLGWVSVGLFIGSMILLGMFISWGKRQAKLLAESEKTILLDPDLAQSQLTF</sequence>
<keyword evidence="2" id="KW-0472">Membrane</keyword>
<feature type="transmembrane region" description="Helical" evidence="2">
    <location>
        <begin position="151"/>
        <end position="171"/>
    </location>
</feature>
<feature type="compositionally biased region" description="Low complexity" evidence="1">
    <location>
        <begin position="1"/>
        <end position="18"/>
    </location>
</feature>
<keyword evidence="4" id="KW-1185">Reference proteome</keyword>
<keyword evidence="2" id="KW-0812">Transmembrane</keyword>
<feature type="region of interest" description="Disordered" evidence="1">
    <location>
        <begin position="107"/>
        <end position="126"/>
    </location>
</feature>
<proteinExistence type="predicted"/>